<sequence length="218" mass="24199">MKAMILAAGRGERMRPLSDTVPKPLLHVKGKALIEWHIEKLAHKGFDEIIINIGHLGFKIPAYLGDGSKWGVRILYSDEQKSGALESAGGIKIALPLLGDAPFLVVNGDIFCEYDYNPNFKLTDTLAHLVLVPNPAHNPKGDFGLKNGLVTNEAKTMYTFSGIGYYHPKLFENEALQKSPLAPLLRKNIDKSLVSGELFNKMWHDIGTPQRLQEINEN</sequence>
<dbReference type="InterPro" id="IPR054790">
    <property type="entry name" value="MurU"/>
</dbReference>
<keyword evidence="1 4" id="KW-0808">Transferase</keyword>
<dbReference type="CDD" id="cd06422">
    <property type="entry name" value="NTP_transferase_like_1"/>
    <property type="match status" value="1"/>
</dbReference>
<evidence type="ECO:0000256" key="2">
    <source>
        <dbReference type="ARBA" id="ARBA00022695"/>
    </source>
</evidence>
<feature type="domain" description="Nucleotidyl transferase" evidence="3">
    <location>
        <begin position="2"/>
        <end position="217"/>
    </location>
</feature>
<evidence type="ECO:0000256" key="1">
    <source>
        <dbReference type="ARBA" id="ARBA00022679"/>
    </source>
</evidence>
<dbReference type="NCBIfam" id="NF045761">
    <property type="entry name" value="NAMPUrTaseMurU"/>
    <property type="match status" value="1"/>
</dbReference>
<dbReference type="KEGG" id="ssei:FJR45_11450"/>
<dbReference type="RefSeq" id="WP_193150652.1">
    <property type="nucleotide sequence ID" value="NZ_CP041235.1"/>
</dbReference>
<proteinExistence type="predicted"/>
<dbReference type="EMBL" id="CP041235">
    <property type="protein sequence ID" value="QOP44521.1"/>
    <property type="molecule type" value="Genomic_DNA"/>
</dbReference>
<evidence type="ECO:0000259" key="3">
    <source>
        <dbReference type="Pfam" id="PF00483"/>
    </source>
</evidence>
<dbReference type="AlphaFoldDB" id="A0A7M1B471"/>
<name>A0A7M1B471_9BACT</name>
<protein>
    <submittedName>
        <fullName evidence="4">Nucleotidyltransferase family protein</fullName>
    </submittedName>
</protein>
<dbReference type="InterPro" id="IPR005835">
    <property type="entry name" value="NTP_transferase_dom"/>
</dbReference>
<accession>A0A7M1B471</accession>
<keyword evidence="5" id="KW-1185">Reference proteome</keyword>
<evidence type="ECO:0000313" key="4">
    <source>
        <dbReference type="EMBL" id="QOP44521.1"/>
    </source>
</evidence>
<dbReference type="InterPro" id="IPR029044">
    <property type="entry name" value="Nucleotide-diphossugar_trans"/>
</dbReference>
<dbReference type="PANTHER" id="PTHR43584:SF8">
    <property type="entry name" value="N-ACETYLMURAMATE ALPHA-1-PHOSPHATE URIDYLYLTRANSFERASE"/>
    <property type="match status" value="1"/>
</dbReference>
<dbReference type="Pfam" id="PF00483">
    <property type="entry name" value="NTP_transferase"/>
    <property type="match status" value="1"/>
</dbReference>
<dbReference type="Proteomes" id="UP000593719">
    <property type="component" value="Chromosome"/>
</dbReference>
<dbReference type="PANTHER" id="PTHR43584">
    <property type="entry name" value="NUCLEOTIDYL TRANSFERASE"/>
    <property type="match status" value="1"/>
</dbReference>
<reference evidence="4 5" key="1">
    <citation type="submission" date="2019-06" db="EMBL/GenBank/DDBJ databases">
        <title>Sulfurimonas gotlandica sp. nov., a chemoautotrophic and psychrotolerant epsilonproteobacterium isolated from a pelagic redoxcline, and an emended description of the genus Sulfurimonas.</title>
        <authorList>
            <person name="Wang S."/>
            <person name="Jiang L."/>
            <person name="Shao Z."/>
        </authorList>
    </citation>
    <scope>NUCLEOTIDE SEQUENCE [LARGE SCALE GENOMIC DNA]</scope>
    <source>
        <strain evidence="4 5">S2-6</strain>
    </source>
</reference>
<gene>
    <name evidence="4" type="ORF">FJR45_11450</name>
</gene>
<organism evidence="4 5">
    <name type="scientific">Sulfurimonas sediminis</name>
    <dbReference type="NCBI Taxonomy" id="2590020"/>
    <lineage>
        <taxon>Bacteria</taxon>
        <taxon>Pseudomonadati</taxon>
        <taxon>Campylobacterota</taxon>
        <taxon>Epsilonproteobacteria</taxon>
        <taxon>Campylobacterales</taxon>
        <taxon>Sulfurimonadaceae</taxon>
        <taxon>Sulfurimonas</taxon>
    </lineage>
</organism>
<evidence type="ECO:0000313" key="5">
    <source>
        <dbReference type="Proteomes" id="UP000593719"/>
    </source>
</evidence>
<keyword evidence="2" id="KW-0548">Nucleotidyltransferase</keyword>
<dbReference type="SUPFAM" id="SSF53448">
    <property type="entry name" value="Nucleotide-diphospho-sugar transferases"/>
    <property type="match status" value="1"/>
</dbReference>
<dbReference type="InterPro" id="IPR050065">
    <property type="entry name" value="GlmU-like"/>
</dbReference>
<dbReference type="GO" id="GO:0016779">
    <property type="term" value="F:nucleotidyltransferase activity"/>
    <property type="evidence" value="ECO:0007669"/>
    <property type="project" value="UniProtKB-KW"/>
</dbReference>
<dbReference type="Gene3D" id="3.90.550.10">
    <property type="entry name" value="Spore Coat Polysaccharide Biosynthesis Protein SpsA, Chain A"/>
    <property type="match status" value="1"/>
</dbReference>